<dbReference type="EMBL" id="CP011129">
    <property type="protein sequence ID" value="ALN79499.1"/>
    <property type="molecule type" value="Genomic_DNA"/>
</dbReference>
<dbReference type="PATRIC" id="fig|84531.8.peg.1371"/>
<dbReference type="RefSeq" id="WP_057917082.1">
    <property type="nucleotide sequence ID" value="NZ_CP011129.1"/>
</dbReference>
<sequence>MKPLYSDDLAAAICERLASGETLTSICRAEGMPAPRTVREWSRDNSEFGKAYRQAMESGCHALLDETLDIADNKNEPADSRKLRIWARHELAARKRPDLFGKMVKMEHTGADGGPMKHESTVTLDPGEAYRRLLNPDA</sequence>
<keyword evidence="3" id="KW-1185">Reference proteome</keyword>
<evidence type="ECO:0000313" key="2">
    <source>
        <dbReference type="EMBL" id="ALN79499.1"/>
    </source>
</evidence>
<gene>
    <name evidence="2" type="ORF">LA76x_1342</name>
</gene>
<proteinExistence type="predicted"/>
<accession>A0A0S2F7K7</accession>
<evidence type="ECO:0000313" key="3">
    <source>
        <dbReference type="Proteomes" id="UP000060787"/>
    </source>
</evidence>
<evidence type="ECO:0000256" key="1">
    <source>
        <dbReference type="SAM" id="MobiDB-lite"/>
    </source>
</evidence>
<evidence type="ECO:0008006" key="4">
    <source>
        <dbReference type="Google" id="ProtNLM"/>
    </source>
</evidence>
<dbReference type="Gene3D" id="1.10.10.60">
    <property type="entry name" value="Homeodomain-like"/>
    <property type="match status" value="1"/>
</dbReference>
<feature type="region of interest" description="Disordered" evidence="1">
    <location>
        <begin position="107"/>
        <end position="138"/>
    </location>
</feature>
<dbReference type="InterPro" id="IPR048683">
    <property type="entry name" value="Sf6_terminase"/>
</dbReference>
<dbReference type="STRING" id="84531.LA76x_1342"/>
<organism evidence="2 3">
    <name type="scientific">Lysobacter antibioticus</name>
    <dbReference type="NCBI Taxonomy" id="84531"/>
    <lineage>
        <taxon>Bacteria</taxon>
        <taxon>Pseudomonadati</taxon>
        <taxon>Pseudomonadota</taxon>
        <taxon>Gammaproteobacteria</taxon>
        <taxon>Lysobacterales</taxon>
        <taxon>Lysobacteraceae</taxon>
        <taxon>Lysobacter</taxon>
    </lineage>
</organism>
<dbReference type="Pfam" id="PF20901">
    <property type="entry name" value="Sf6_terminase"/>
    <property type="match status" value="1"/>
</dbReference>
<protein>
    <recommendedName>
        <fullName evidence="4">Phage terminase small subunit</fullName>
    </recommendedName>
</protein>
<feature type="compositionally biased region" description="Basic and acidic residues" evidence="1">
    <location>
        <begin position="107"/>
        <end position="120"/>
    </location>
</feature>
<dbReference type="AlphaFoldDB" id="A0A0S2F7K7"/>
<reference evidence="2 3" key="1">
    <citation type="journal article" date="2015" name="BMC Genomics">
        <title>Comparative genomics and metabolic profiling of the genus Lysobacter.</title>
        <authorList>
            <person name="de Bruijn I."/>
            <person name="Cheng X."/>
            <person name="de Jager V."/>
            <person name="Exposito R.G."/>
            <person name="Watrous J."/>
            <person name="Patel N."/>
            <person name="Postma J."/>
            <person name="Dorrestein P.C."/>
            <person name="Kobayashi D."/>
            <person name="Raaijmakers J.M."/>
        </authorList>
    </citation>
    <scope>NUCLEOTIDE SEQUENCE [LARGE SCALE GENOMIC DNA]</scope>
    <source>
        <strain evidence="2 3">76</strain>
    </source>
</reference>
<dbReference type="KEGG" id="lab:LA76x_1342"/>
<dbReference type="Proteomes" id="UP000060787">
    <property type="component" value="Chromosome"/>
</dbReference>
<name>A0A0S2F7K7_LYSAN</name>